<name>A0ABW1DV73_9ACTN</name>
<accession>A0ABW1DV73</accession>
<feature type="compositionally biased region" description="Basic and acidic residues" evidence="1">
    <location>
        <begin position="20"/>
        <end position="32"/>
    </location>
</feature>
<comment type="caution">
    <text evidence="2">The sequence shown here is derived from an EMBL/GenBank/DDBJ whole genome shotgun (WGS) entry which is preliminary data.</text>
</comment>
<dbReference type="RefSeq" id="WP_381360837.1">
    <property type="nucleotide sequence ID" value="NZ_JBHSOA010000015.1"/>
</dbReference>
<evidence type="ECO:0000256" key="1">
    <source>
        <dbReference type="SAM" id="MobiDB-lite"/>
    </source>
</evidence>
<organism evidence="2 3">
    <name type="scientific">Streptomyces chlorus</name>
    <dbReference type="NCBI Taxonomy" id="887452"/>
    <lineage>
        <taxon>Bacteria</taxon>
        <taxon>Bacillati</taxon>
        <taxon>Actinomycetota</taxon>
        <taxon>Actinomycetes</taxon>
        <taxon>Kitasatosporales</taxon>
        <taxon>Streptomycetaceae</taxon>
        <taxon>Streptomyces</taxon>
    </lineage>
</organism>
<protein>
    <submittedName>
        <fullName evidence="2">Uncharacterized protein</fullName>
    </submittedName>
</protein>
<gene>
    <name evidence="2" type="ORF">ACFPZI_09545</name>
</gene>
<keyword evidence="3" id="KW-1185">Reference proteome</keyword>
<dbReference type="Proteomes" id="UP001596180">
    <property type="component" value="Unassembled WGS sequence"/>
</dbReference>
<feature type="region of interest" description="Disordered" evidence="1">
    <location>
        <begin position="20"/>
        <end position="72"/>
    </location>
</feature>
<evidence type="ECO:0000313" key="2">
    <source>
        <dbReference type="EMBL" id="MFC5852055.1"/>
    </source>
</evidence>
<dbReference type="EMBL" id="JBHSOA010000015">
    <property type="protein sequence ID" value="MFC5852055.1"/>
    <property type="molecule type" value="Genomic_DNA"/>
</dbReference>
<evidence type="ECO:0000313" key="3">
    <source>
        <dbReference type="Proteomes" id="UP001596180"/>
    </source>
</evidence>
<proteinExistence type="predicted"/>
<sequence length="72" mass="7310">MFTLPTEPSAVPLALEPAEQVRAEQGSGEHRPAVGPEPLIGRPTTVVGPARGPGGTAVVRGDGRGKSARTTL</sequence>
<reference evidence="3" key="1">
    <citation type="journal article" date="2019" name="Int. J. Syst. Evol. Microbiol.">
        <title>The Global Catalogue of Microorganisms (GCM) 10K type strain sequencing project: providing services to taxonomists for standard genome sequencing and annotation.</title>
        <authorList>
            <consortium name="The Broad Institute Genomics Platform"/>
            <consortium name="The Broad Institute Genome Sequencing Center for Infectious Disease"/>
            <person name="Wu L."/>
            <person name="Ma J."/>
        </authorList>
    </citation>
    <scope>NUCLEOTIDE SEQUENCE [LARGE SCALE GENOMIC DNA]</scope>
    <source>
        <strain evidence="3">JCM 10411</strain>
    </source>
</reference>